<reference evidence="3 4" key="1">
    <citation type="submission" date="2023-12" db="EMBL/GenBank/DDBJ databases">
        <title>Blastococcus brunescens sp. nov., an actonobacterium isolated from sandstone collected in sahara desert.</title>
        <authorList>
            <person name="Gtari M."/>
            <person name="Ghodhbane F."/>
        </authorList>
    </citation>
    <scope>NUCLEOTIDE SEQUENCE [LARGE SCALE GENOMIC DNA]</scope>
    <source>
        <strain evidence="3 4">BMG 8361</strain>
    </source>
</reference>
<feature type="compositionally biased region" description="Low complexity" evidence="1">
    <location>
        <begin position="117"/>
        <end position="131"/>
    </location>
</feature>
<dbReference type="Pfam" id="PF02589">
    <property type="entry name" value="LUD_dom"/>
    <property type="match status" value="1"/>
</dbReference>
<keyword evidence="4" id="KW-1185">Reference proteome</keyword>
<gene>
    <name evidence="3" type="ORF">U6N30_15530</name>
</gene>
<feature type="region of interest" description="Disordered" evidence="1">
    <location>
        <begin position="1"/>
        <end position="150"/>
    </location>
</feature>
<evidence type="ECO:0000313" key="4">
    <source>
        <dbReference type="Proteomes" id="UP001324287"/>
    </source>
</evidence>
<organism evidence="3 4">
    <name type="scientific">Blastococcus brunescens</name>
    <dbReference type="NCBI Taxonomy" id="1564165"/>
    <lineage>
        <taxon>Bacteria</taxon>
        <taxon>Bacillati</taxon>
        <taxon>Actinomycetota</taxon>
        <taxon>Actinomycetes</taxon>
        <taxon>Geodermatophilales</taxon>
        <taxon>Geodermatophilaceae</taxon>
        <taxon>Blastococcus</taxon>
    </lineage>
</organism>
<feature type="compositionally biased region" description="Low complexity" evidence="1">
    <location>
        <begin position="37"/>
        <end position="104"/>
    </location>
</feature>
<dbReference type="InterPro" id="IPR037171">
    <property type="entry name" value="NagB/RpiA_transferase-like"/>
</dbReference>
<dbReference type="InterPro" id="IPR003741">
    <property type="entry name" value="LUD_dom"/>
</dbReference>
<dbReference type="Proteomes" id="UP001324287">
    <property type="component" value="Chromosome"/>
</dbReference>
<dbReference type="Gene3D" id="3.40.50.10420">
    <property type="entry name" value="NagB/RpiA/CoA transferase-like"/>
    <property type="match status" value="1"/>
</dbReference>
<dbReference type="InterPro" id="IPR024185">
    <property type="entry name" value="FTHF_cligase-like_sf"/>
</dbReference>
<proteinExistence type="predicted"/>
<sequence length="206" mass="21880">MTARDEILDRIRTALGPDRAEPAEIVRDYRLTDDRSPASCSTSSPTGSRTTRPRSCGARRPTSRSPSPVRCGRRSASTPRATSSSRSACPGTGGRTVRWRTTVVPPCPSPATRRRSPASPSRSPRPGRWSSTAVRSPVVAPSRSCPTASCASSRQPRWWAASPRAGPTGSARPLTMISGPSATSDIELQRVEGVHGPRTLLVVLAG</sequence>
<accession>A0ABZ1BBH0</accession>
<evidence type="ECO:0000313" key="3">
    <source>
        <dbReference type="EMBL" id="WRL66670.1"/>
    </source>
</evidence>
<protein>
    <submittedName>
        <fullName evidence="3">LUD domain-containing protein</fullName>
    </submittedName>
</protein>
<evidence type="ECO:0000259" key="2">
    <source>
        <dbReference type="Pfam" id="PF02589"/>
    </source>
</evidence>
<feature type="domain" description="LUD" evidence="2">
    <location>
        <begin position="174"/>
        <end position="204"/>
    </location>
</feature>
<evidence type="ECO:0000256" key="1">
    <source>
        <dbReference type="SAM" id="MobiDB-lite"/>
    </source>
</evidence>
<dbReference type="SUPFAM" id="SSF100950">
    <property type="entry name" value="NagB/RpiA/CoA transferase-like"/>
    <property type="match status" value="1"/>
</dbReference>
<name>A0ABZ1BBH0_9ACTN</name>
<feature type="compositionally biased region" description="Basic and acidic residues" evidence="1">
    <location>
        <begin position="1"/>
        <end position="36"/>
    </location>
</feature>
<dbReference type="EMBL" id="CP141261">
    <property type="protein sequence ID" value="WRL66670.1"/>
    <property type="molecule type" value="Genomic_DNA"/>
</dbReference>